<evidence type="ECO:0000256" key="1">
    <source>
        <dbReference type="SAM" id="Coils"/>
    </source>
</evidence>
<proteinExistence type="predicted"/>
<sequence>MAQINESEIQTLIDKHIETQFQIENTLIEINKVNYKLEYSLDKTDKLNQKLNKLEYSYDQLKVSLVNLTNQIENLDQNIYLIDVSEILYDNSFYNIDPQQCRAEEDRKIFDDWKRRKQPVEQLKERVRQ</sequence>
<organism evidence="2">
    <name type="scientific">Hexamita inflata</name>
    <dbReference type="NCBI Taxonomy" id="28002"/>
    <lineage>
        <taxon>Eukaryota</taxon>
        <taxon>Metamonada</taxon>
        <taxon>Diplomonadida</taxon>
        <taxon>Hexamitidae</taxon>
        <taxon>Hexamitinae</taxon>
        <taxon>Hexamita</taxon>
    </lineage>
</organism>
<evidence type="ECO:0000313" key="2">
    <source>
        <dbReference type="EMBL" id="CAI9947498.1"/>
    </source>
</evidence>
<name>A0AA86PY99_9EUKA</name>
<evidence type="ECO:0000313" key="3">
    <source>
        <dbReference type="EMBL" id="CAL6040430.1"/>
    </source>
</evidence>
<keyword evidence="1" id="KW-0175">Coiled coil</keyword>
<dbReference type="EMBL" id="CAXDID020000145">
    <property type="protein sequence ID" value="CAL6040430.1"/>
    <property type="molecule type" value="Genomic_DNA"/>
</dbReference>
<dbReference type="AlphaFoldDB" id="A0AA86PY99"/>
<comment type="caution">
    <text evidence="2">The sequence shown here is derived from an EMBL/GenBank/DDBJ whole genome shotgun (WGS) entry which is preliminary data.</text>
</comment>
<reference evidence="3 4" key="2">
    <citation type="submission" date="2024-07" db="EMBL/GenBank/DDBJ databases">
        <authorList>
            <person name="Akdeniz Z."/>
        </authorList>
    </citation>
    <scope>NUCLEOTIDE SEQUENCE [LARGE SCALE GENOMIC DNA]</scope>
</reference>
<feature type="coiled-coil region" evidence="1">
    <location>
        <begin position="51"/>
        <end position="78"/>
    </location>
</feature>
<keyword evidence="4" id="KW-1185">Reference proteome</keyword>
<gene>
    <name evidence="2" type="ORF">HINF_LOCUS35143</name>
    <name evidence="3" type="ORF">HINF_LOCUS38332</name>
</gene>
<reference evidence="2" key="1">
    <citation type="submission" date="2023-06" db="EMBL/GenBank/DDBJ databases">
        <authorList>
            <person name="Kurt Z."/>
        </authorList>
    </citation>
    <scope>NUCLEOTIDE SEQUENCE</scope>
</reference>
<dbReference type="EMBL" id="CATOUU010000776">
    <property type="protein sequence ID" value="CAI9947498.1"/>
    <property type="molecule type" value="Genomic_DNA"/>
</dbReference>
<evidence type="ECO:0000313" key="4">
    <source>
        <dbReference type="Proteomes" id="UP001642409"/>
    </source>
</evidence>
<accession>A0AA86PY99</accession>
<protein>
    <submittedName>
        <fullName evidence="3">Hypothetical_protein</fullName>
    </submittedName>
</protein>
<dbReference type="Proteomes" id="UP001642409">
    <property type="component" value="Unassembled WGS sequence"/>
</dbReference>